<feature type="compositionally biased region" description="Acidic residues" evidence="1">
    <location>
        <begin position="413"/>
        <end position="424"/>
    </location>
</feature>
<reference evidence="2" key="1">
    <citation type="submission" date="2020-05" db="UniProtKB">
        <authorList>
            <consortium name="EnsemblMetazoa"/>
        </authorList>
    </citation>
    <scope>IDENTIFICATION</scope>
    <source>
        <strain evidence="2">Aabys</strain>
    </source>
</reference>
<evidence type="ECO:0000313" key="3">
    <source>
        <dbReference type="Proteomes" id="UP001652621"/>
    </source>
</evidence>
<evidence type="ECO:0000313" key="2">
    <source>
        <dbReference type="EnsemblMetazoa" id="MDOA000061-PB"/>
    </source>
</evidence>
<feature type="compositionally biased region" description="Polar residues" evidence="1">
    <location>
        <begin position="174"/>
        <end position="185"/>
    </location>
</feature>
<dbReference type="VEuPathDB" id="VectorBase:MDOA000061"/>
<feature type="region of interest" description="Disordered" evidence="1">
    <location>
        <begin position="395"/>
        <end position="448"/>
    </location>
</feature>
<dbReference type="Pfam" id="PF16056">
    <property type="entry name" value="DUF4799"/>
    <property type="match status" value="2"/>
</dbReference>
<feature type="region of interest" description="Disordered" evidence="1">
    <location>
        <begin position="254"/>
        <end position="275"/>
    </location>
</feature>
<dbReference type="EnsemblMetazoa" id="MDOA000061-RB">
    <property type="protein sequence ID" value="MDOA000061-PB"/>
    <property type="gene ID" value="MDOA000061"/>
</dbReference>
<feature type="region of interest" description="Disordered" evidence="1">
    <location>
        <begin position="1"/>
        <end position="82"/>
    </location>
</feature>
<feature type="compositionally biased region" description="Basic and acidic residues" evidence="1">
    <location>
        <begin position="426"/>
        <end position="435"/>
    </location>
</feature>
<evidence type="ECO:0000313" key="4">
    <source>
        <dbReference type="RefSeq" id="XP_011291228.1"/>
    </source>
</evidence>
<dbReference type="Proteomes" id="UP001652621">
    <property type="component" value="Unplaced"/>
</dbReference>
<gene>
    <name evidence="2" type="primary">101899348</name>
    <name evidence="4" type="synonym">LOC101899348</name>
</gene>
<dbReference type="eggNOG" id="ENOG502T9BV">
    <property type="taxonomic scope" value="Eukaryota"/>
</dbReference>
<sequence>MLKWAVNGPRQTYMQSTEHLNLPSSVEAQPGLTQAQRRRLKRKSSDVSCLRPRTSWHDKENQYTSTPLHPNSRSFNESPSRKLDSLKDLSNILAEPLAFPSPKRLTLHKTSPSLLKTPEPLPQAPRSTMPSNYASTLPTFDVEYSPCSLIPGPLLALRGVGIPDSYFEKPRYITPSQNQETPLAKTTNTTTTTTSARLSEESLENKTFLKPKSLNFKYPHYMEESSLSSSRMGDVTLERMIDAILESNRKQQKKLHKHCPSNMSPSYTPADDPASDLQEVWDSEKARYRQKEQEFRSKLTKKCLFNEREICSPQTKALEESQCRLEKPEELDLGLLRRQRGVRRKRKLEQIKASVLHSAHKLLGKSSHHSHTPLLHSHNLRKVFEAEMIHDEIHPQKMMRNLSPDSGHNSSSEYEEDEHEDSTLEGDNKTLDATKRRLSFSLNKLSEN</sequence>
<proteinExistence type="predicted"/>
<organism evidence="2">
    <name type="scientific">Musca domestica</name>
    <name type="common">House fly</name>
    <dbReference type="NCBI Taxonomy" id="7370"/>
    <lineage>
        <taxon>Eukaryota</taxon>
        <taxon>Metazoa</taxon>
        <taxon>Ecdysozoa</taxon>
        <taxon>Arthropoda</taxon>
        <taxon>Hexapoda</taxon>
        <taxon>Insecta</taxon>
        <taxon>Pterygota</taxon>
        <taxon>Neoptera</taxon>
        <taxon>Endopterygota</taxon>
        <taxon>Diptera</taxon>
        <taxon>Brachycera</taxon>
        <taxon>Muscomorpha</taxon>
        <taxon>Muscoidea</taxon>
        <taxon>Muscidae</taxon>
        <taxon>Musca</taxon>
    </lineage>
</organism>
<feature type="region of interest" description="Disordered" evidence="1">
    <location>
        <begin position="174"/>
        <end position="203"/>
    </location>
</feature>
<dbReference type="AlphaFoldDB" id="A0A1I8M0N4"/>
<dbReference type="RefSeq" id="XP_011291228.1">
    <property type="nucleotide sequence ID" value="XM_011292926.2"/>
</dbReference>
<dbReference type="KEGG" id="mde:101899348"/>
<dbReference type="OrthoDB" id="7869990at2759"/>
<feature type="compositionally biased region" description="Polar residues" evidence="1">
    <location>
        <begin position="9"/>
        <end position="35"/>
    </location>
</feature>
<dbReference type="VEuPathDB" id="VectorBase:MDOMA2_017285"/>
<evidence type="ECO:0000256" key="1">
    <source>
        <dbReference type="SAM" id="MobiDB-lite"/>
    </source>
</evidence>
<keyword evidence="3" id="KW-1185">Reference proteome</keyword>
<protein>
    <submittedName>
        <fullName evidence="4">Uncharacterized protein LOC101899348</fullName>
    </submittedName>
</protein>
<name>A0A1I8M0N4_MUSDO</name>
<reference evidence="4" key="2">
    <citation type="submission" date="2025-04" db="UniProtKB">
        <authorList>
            <consortium name="RefSeq"/>
        </authorList>
    </citation>
    <scope>IDENTIFICATION</scope>
    <source>
        <strain evidence="4">Aabys</strain>
    </source>
</reference>
<feature type="compositionally biased region" description="Polar residues" evidence="1">
    <location>
        <begin position="62"/>
        <end position="78"/>
    </location>
</feature>
<dbReference type="GeneID" id="101899348"/>
<accession>A0A1I8M0N4</accession>
<dbReference type="InterPro" id="IPR032057">
    <property type="entry name" value="DUF4799"/>
</dbReference>